<dbReference type="Gene3D" id="3.40.50.300">
    <property type="entry name" value="P-loop containing nucleotide triphosphate hydrolases"/>
    <property type="match status" value="1"/>
</dbReference>
<keyword evidence="8 11" id="KW-0067">ATP-binding</keyword>
<dbReference type="PANTHER" id="PTHR24220:SF470">
    <property type="entry name" value="CELL DIVISION ATP-BINDING PROTEIN FTSE"/>
    <property type="match status" value="1"/>
</dbReference>
<evidence type="ECO:0000256" key="4">
    <source>
        <dbReference type="ARBA" id="ARBA00020019"/>
    </source>
</evidence>
<dbReference type="RefSeq" id="WP_377303987.1">
    <property type="nucleotide sequence ID" value="NZ_JBHSMK010000004.1"/>
</dbReference>
<keyword evidence="7 11" id="KW-0547">Nucleotide-binding</keyword>
<comment type="similarity">
    <text evidence="3 11">Belongs to the ABC transporter superfamily.</text>
</comment>
<comment type="subcellular location">
    <subcellularLocation>
        <location evidence="11">Cell inner membrane</location>
        <topology evidence="11">Peripheral membrane protein</topology>
        <orientation evidence="11">Cytoplasmic side</orientation>
    </subcellularLocation>
    <subcellularLocation>
        <location evidence="2">Cell membrane</location>
        <topology evidence="2">Peripheral membrane protein</topology>
    </subcellularLocation>
</comment>
<sequence length="232" mass="25541">MQARGYAVIQFDQVSKRYEGGHEALSQLSFEVPTGEMAFITGHSGAGKSTLLKLLGLIERPSHGLISMDGKSLAKIRRSGIPKWRRQIGMVFQDHRLLMERTVFANVELPLVIGGIARPERARRVRAALEKVGLLAYERQLPATLSAGEQQRVGIARAIVARPTLLIADEPTGNLDPQLAVEIMGLFAEFQQLGTTVLIASHDLPLIKRMKKRVIVLDHGRLVADLSAQEVL</sequence>
<keyword evidence="14" id="KW-1185">Reference proteome</keyword>
<dbReference type="InterPro" id="IPR017871">
    <property type="entry name" value="ABC_transporter-like_CS"/>
</dbReference>
<evidence type="ECO:0000256" key="8">
    <source>
        <dbReference type="ARBA" id="ARBA00022840"/>
    </source>
</evidence>
<keyword evidence="6 11" id="KW-0132">Cell division</keyword>
<dbReference type="InterPro" id="IPR003593">
    <property type="entry name" value="AAA+_ATPase"/>
</dbReference>
<accession>A0ABW0JLB5</accession>
<evidence type="ECO:0000256" key="7">
    <source>
        <dbReference type="ARBA" id="ARBA00022741"/>
    </source>
</evidence>
<comment type="caution">
    <text evidence="13">The sequence shown here is derived from an EMBL/GenBank/DDBJ whole genome shotgun (WGS) entry which is preliminary data.</text>
</comment>
<evidence type="ECO:0000259" key="12">
    <source>
        <dbReference type="PROSITE" id="PS50893"/>
    </source>
</evidence>
<evidence type="ECO:0000256" key="9">
    <source>
        <dbReference type="ARBA" id="ARBA00023136"/>
    </source>
</evidence>
<dbReference type="PROSITE" id="PS50893">
    <property type="entry name" value="ABC_TRANSPORTER_2"/>
    <property type="match status" value="1"/>
</dbReference>
<feature type="domain" description="ABC transporter" evidence="12">
    <location>
        <begin position="9"/>
        <end position="232"/>
    </location>
</feature>
<protein>
    <recommendedName>
        <fullName evidence="4 11">Cell division ATP-binding protein FtsE</fullName>
    </recommendedName>
</protein>
<gene>
    <name evidence="11 13" type="primary">ftsE</name>
    <name evidence="13" type="ORF">ACFPME_08125</name>
</gene>
<dbReference type="InterPro" id="IPR027417">
    <property type="entry name" value="P-loop_NTPase"/>
</dbReference>
<dbReference type="InterPro" id="IPR015854">
    <property type="entry name" value="ABC_transpr_LolD-like"/>
</dbReference>
<evidence type="ECO:0000313" key="14">
    <source>
        <dbReference type="Proteomes" id="UP001596013"/>
    </source>
</evidence>
<dbReference type="Proteomes" id="UP001596013">
    <property type="component" value="Unassembled WGS sequence"/>
</dbReference>
<dbReference type="NCBIfam" id="TIGR02673">
    <property type="entry name" value="FtsE"/>
    <property type="match status" value="1"/>
</dbReference>
<evidence type="ECO:0000256" key="10">
    <source>
        <dbReference type="ARBA" id="ARBA00023306"/>
    </source>
</evidence>
<evidence type="ECO:0000256" key="6">
    <source>
        <dbReference type="ARBA" id="ARBA00022618"/>
    </source>
</evidence>
<dbReference type="SMART" id="SM00382">
    <property type="entry name" value="AAA"/>
    <property type="match status" value="1"/>
</dbReference>
<comment type="function">
    <text evidence="1">Part of the ABC transporter FtsEX involved in cellular division. Important for assembly or stability of the septal ring.</text>
</comment>
<evidence type="ECO:0000256" key="5">
    <source>
        <dbReference type="ARBA" id="ARBA00022475"/>
    </source>
</evidence>
<evidence type="ECO:0000256" key="11">
    <source>
        <dbReference type="RuleBase" id="RU365094"/>
    </source>
</evidence>
<dbReference type="PANTHER" id="PTHR24220">
    <property type="entry name" value="IMPORT ATP-BINDING PROTEIN"/>
    <property type="match status" value="1"/>
</dbReference>
<dbReference type="GO" id="GO:0005524">
    <property type="term" value="F:ATP binding"/>
    <property type="evidence" value="ECO:0007669"/>
    <property type="project" value="UniProtKB-KW"/>
</dbReference>
<evidence type="ECO:0000313" key="13">
    <source>
        <dbReference type="EMBL" id="MFC5436521.1"/>
    </source>
</evidence>
<evidence type="ECO:0000256" key="2">
    <source>
        <dbReference type="ARBA" id="ARBA00004202"/>
    </source>
</evidence>
<keyword evidence="5 11" id="KW-1003">Cell membrane</keyword>
<evidence type="ECO:0000256" key="3">
    <source>
        <dbReference type="ARBA" id="ARBA00005417"/>
    </source>
</evidence>
<evidence type="ECO:0000256" key="1">
    <source>
        <dbReference type="ARBA" id="ARBA00002579"/>
    </source>
</evidence>
<proteinExistence type="inferred from homology"/>
<name>A0ABW0JLB5_9GAMM</name>
<dbReference type="EMBL" id="JBHSMK010000004">
    <property type="protein sequence ID" value="MFC5436521.1"/>
    <property type="molecule type" value="Genomic_DNA"/>
</dbReference>
<keyword evidence="9 11" id="KW-0472">Membrane</keyword>
<dbReference type="SUPFAM" id="SSF52540">
    <property type="entry name" value="P-loop containing nucleoside triphosphate hydrolases"/>
    <property type="match status" value="1"/>
</dbReference>
<keyword evidence="10 11" id="KW-0131">Cell cycle</keyword>
<dbReference type="InterPro" id="IPR003439">
    <property type="entry name" value="ABC_transporter-like_ATP-bd"/>
</dbReference>
<dbReference type="GO" id="GO:0051301">
    <property type="term" value="P:cell division"/>
    <property type="evidence" value="ECO:0007669"/>
    <property type="project" value="UniProtKB-KW"/>
</dbReference>
<dbReference type="InterPro" id="IPR005286">
    <property type="entry name" value="Cell_div_FtsE"/>
</dbReference>
<dbReference type="Pfam" id="PF00005">
    <property type="entry name" value="ABC_tran"/>
    <property type="match status" value="1"/>
</dbReference>
<dbReference type="PROSITE" id="PS00211">
    <property type="entry name" value="ABC_TRANSPORTER_1"/>
    <property type="match status" value="1"/>
</dbReference>
<comment type="subunit">
    <text evidence="11">Homodimer. Forms a membrane-associated complex with FtsX.</text>
</comment>
<organism evidence="13 14">
    <name type="scientific">Rhodanobacter umsongensis</name>
    <dbReference type="NCBI Taxonomy" id="633153"/>
    <lineage>
        <taxon>Bacteria</taxon>
        <taxon>Pseudomonadati</taxon>
        <taxon>Pseudomonadota</taxon>
        <taxon>Gammaproteobacteria</taxon>
        <taxon>Lysobacterales</taxon>
        <taxon>Rhodanobacteraceae</taxon>
        <taxon>Rhodanobacter</taxon>
    </lineage>
</organism>
<reference evidence="14" key="1">
    <citation type="journal article" date="2019" name="Int. J. Syst. Evol. Microbiol.">
        <title>The Global Catalogue of Microorganisms (GCM) 10K type strain sequencing project: providing services to taxonomists for standard genome sequencing and annotation.</title>
        <authorList>
            <consortium name="The Broad Institute Genomics Platform"/>
            <consortium name="The Broad Institute Genome Sequencing Center for Infectious Disease"/>
            <person name="Wu L."/>
            <person name="Ma J."/>
        </authorList>
    </citation>
    <scope>NUCLEOTIDE SEQUENCE [LARGE SCALE GENOMIC DNA]</scope>
    <source>
        <strain evidence="14">JCM 17130</strain>
    </source>
</reference>